<proteinExistence type="predicted"/>
<feature type="compositionally biased region" description="Basic and acidic residues" evidence="1">
    <location>
        <begin position="59"/>
        <end position="78"/>
    </location>
</feature>
<reference evidence="2" key="1">
    <citation type="submission" date="2021-02" db="EMBL/GenBank/DDBJ databases">
        <authorList>
            <person name="Nowell W R."/>
        </authorList>
    </citation>
    <scope>NUCLEOTIDE SEQUENCE</scope>
    <source>
        <strain evidence="2">Ploen Becks lab</strain>
    </source>
</reference>
<accession>A0A814MY05</accession>
<comment type="caution">
    <text evidence="2">The sequence shown here is derived from an EMBL/GenBank/DDBJ whole genome shotgun (WGS) entry which is preliminary data.</text>
</comment>
<protein>
    <submittedName>
        <fullName evidence="2">Uncharacterized protein</fullName>
    </submittedName>
</protein>
<feature type="region of interest" description="Disordered" evidence="1">
    <location>
        <begin position="54"/>
        <end position="93"/>
    </location>
</feature>
<organism evidence="2 3">
    <name type="scientific">Brachionus calyciflorus</name>
    <dbReference type="NCBI Taxonomy" id="104777"/>
    <lineage>
        <taxon>Eukaryota</taxon>
        <taxon>Metazoa</taxon>
        <taxon>Spiralia</taxon>
        <taxon>Gnathifera</taxon>
        <taxon>Rotifera</taxon>
        <taxon>Eurotatoria</taxon>
        <taxon>Monogononta</taxon>
        <taxon>Pseudotrocha</taxon>
        <taxon>Ploima</taxon>
        <taxon>Brachionidae</taxon>
        <taxon>Brachionus</taxon>
    </lineage>
</organism>
<dbReference type="AlphaFoldDB" id="A0A814MY05"/>
<name>A0A814MY05_9BILA</name>
<dbReference type="Proteomes" id="UP000663879">
    <property type="component" value="Unassembled WGS sequence"/>
</dbReference>
<keyword evidence="3" id="KW-1185">Reference proteome</keyword>
<gene>
    <name evidence="2" type="ORF">OXX778_LOCUS20415</name>
</gene>
<sequence length="126" mass="15009">MAVIDRRQRIQVQEEELKKIKALIAETTPQEELSEKDELMFLKAEQAQMKFKLSQNEELFAKTKTEQKESEKDENKEKDEDDDEDENKTRNKFNLNKDYYKISNITVQSFNLDTVSHSNSKRSPYR</sequence>
<evidence type="ECO:0000256" key="1">
    <source>
        <dbReference type="SAM" id="MobiDB-lite"/>
    </source>
</evidence>
<evidence type="ECO:0000313" key="3">
    <source>
        <dbReference type="Proteomes" id="UP000663879"/>
    </source>
</evidence>
<dbReference type="EMBL" id="CAJNOC010006776">
    <property type="protein sequence ID" value="CAF1085672.1"/>
    <property type="molecule type" value="Genomic_DNA"/>
</dbReference>
<evidence type="ECO:0000313" key="2">
    <source>
        <dbReference type="EMBL" id="CAF1085672.1"/>
    </source>
</evidence>